<dbReference type="PANTHER" id="PTHR30032:SF8">
    <property type="entry name" value="GERMINATION-SPECIFIC N-ACETYLMURAMOYL-L-ALANINE AMIDASE"/>
    <property type="match status" value="1"/>
</dbReference>
<dbReference type="SUPFAM" id="SSF50939">
    <property type="entry name" value="Sialidases"/>
    <property type="match status" value="1"/>
</dbReference>
<feature type="domain" description="Ricin B lectin" evidence="2">
    <location>
        <begin position="440"/>
        <end position="519"/>
    </location>
</feature>
<keyword evidence="4" id="KW-1185">Reference proteome</keyword>
<dbReference type="InterPro" id="IPR051922">
    <property type="entry name" value="Bact_Sporulation_Assoc"/>
</dbReference>
<feature type="region of interest" description="Disordered" evidence="1">
    <location>
        <begin position="421"/>
        <end position="440"/>
    </location>
</feature>
<dbReference type="EMBL" id="JANTEZ010000001">
    <property type="protein sequence ID" value="MCS5713131.1"/>
    <property type="molecule type" value="Genomic_DNA"/>
</dbReference>
<comment type="caution">
    <text evidence="3">The sequence shown here is derived from an EMBL/GenBank/DDBJ whole genome shotgun (WGS) entry which is preliminary data.</text>
</comment>
<dbReference type="Gene3D" id="3.40.50.12090">
    <property type="match status" value="1"/>
</dbReference>
<dbReference type="Gene3D" id="2.80.10.50">
    <property type="match status" value="1"/>
</dbReference>
<dbReference type="Pfam" id="PF04122">
    <property type="entry name" value="CW_binding_2"/>
    <property type="match status" value="3"/>
</dbReference>
<sequence length="940" mass="98687">MLYPKAAQLPNGRLIAAFERSLGNPVGQTMPLYSSDDYGSSWQKLSDLASPAAMTEGTDREASFAKYTSNWTNPYLYTLPTDVGDLKAGTLLLASLVSGADQYYAEQKALNPDWTPVRDGDRENAAIALYASTDGNGEQWQFLNIIAEGGWTGSYGTLENMATENVYQQNDPVWEPYLMEYEGQLVAYYTDEVDYTGFDPETGVLQRDPNWQTHPDTVNQILAHRLWDGTASGTWSEPIADEVGSPTVDKTGTTILGGGRPGMTNVVPTTDGKWLLTAEFGVTKISDDPLRFWDAPYFQLNGARASNNPVLVKVPNPTDPTKWSLIFNDGDTGSNILVNESGRSDGQWLPYQTSLPAGYSRNLTFVPQTGRVVVLRGGWGGSPISYSEVDLGHSQGAYYSVVNRKTGQVLSTEFNKTQDPIYTGDTPDIVSRPDVPGNDTQRWHLTAKGTNVTLLNKGGGRAAGLWQGSASAGASLSQWVDDGGSDKVWTLVPTDDGFYRFQSSKNESLYMTGSDADGRITVQQAAAQGDLSQDWQLIQEAPAAADLVDLYRAPGLATLTAETLQLSAPASDPAGTPLHAIVSGHVYAYQADGSVRNLGTASFDADQRSSLTVDPADVPAGSRIAVVFDSGPLVWDTLVAPAAPLVDRIAGADRYEVSVNTAKAGFPDGASTVYVASGEGFPDALSAAPAATLAGGPILLTTGRNLPAAVRDEVARLAPDAIVIVGGSDSVSTAVQDTLAEIAPVSRIGGADRFETSRNVADSTFAEGADVAVISTGASFPDALSAGSAVSGRGPVILVDGSKSGLDEATRALLTRLGISSVVIAGGPSSVSPGIESDAAEMATTVRLGGADRYDTARQINAYFIQKADRVVLATGEKFPDALSGSAFAPTVDAPLFTVPSTCIPSATLSQIAALGASSITLLGGPAALSPAVENLTPCA</sequence>
<dbReference type="Proteomes" id="UP001165580">
    <property type="component" value="Unassembled WGS sequence"/>
</dbReference>
<dbReference type="InterPro" id="IPR000772">
    <property type="entry name" value="Ricin_B_lectin"/>
</dbReference>
<evidence type="ECO:0000313" key="4">
    <source>
        <dbReference type="Proteomes" id="UP001165580"/>
    </source>
</evidence>
<evidence type="ECO:0000256" key="1">
    <source>
        <dbReference type="SAM" id="MobiDB-lite"/>
    </source>
</evidence>
<name>A0ABT2GE76_9MICO</name>
<dbReference type="SUPFAM" id="SSF50370">
    <property type="entry name" value="Ricin B-like lectins"/>
    <property type="match status" value="1"/>
</dbReference>
<dbReference type="Gene3D" id="2.120.10.10">
    <property type="match status" value="1"/>
</dbReference>
<proteinExistence type="predicted"/>
<evidence type="ECO:0000313" key="3">
    <source>
        <dbReference type="EMBL" id="MCS5713131.1"/>
    </source>
</evidence>
<dbReference type="InterPro" id="IPR036278">
    <property type="entry name" value="Sialidase_sf"/>
</dbReference>
<evidence type="ECO:0000259" key="2">
    <source>
        <dbReference type="Pfam" id="PF14200"/>
    </source>
</evidence>
<dbReference type="InterPro" id="IPR007253">
    <property type="entry name" value="Cell_wall-bd_2"/>
</dbReference>
<reference evidence="3" key="1">
    <citation type="submission" date="2022-08" db="EMBL/GenBank/DDBJ databases">
        <authorList>
            <person name="Deng Y."/>
            <person name="Han X.-F."/>
            <person name="Zhang Y.-Q."/>
        </authorList>
    </citation>
    <scope>NUCLEOTIDE SEQUENCE</scope>
    <source>
        <strain evidence="3">CPCC 205716</strain>
    </source>
</reference>
<protein>
    <submittedName>
        <fullName evidence="3">Cell wall-binding repeat-containing protein</fullName>
    </submittedName>
</protein>
<accession>A0ABT2GE76</accession>
<dbReference type="Pfam" id="PF14200">
    <property type="entry name" value="RicinB_lectin_2"/>
    <property type="match status" value="1"/>
</dbReference>
<dbReference type="RefSeq" id="WP_259484682.1">
    <property type="nucleotide sequence ID" value="NZ_JANTEZ010000001.1"/>
</dbReference>
<dbReference type="CDD" id="cd00161">
    <property type="entry name" value="beta-trefoil_Ricin-like"/>
    <property type="match status" value="1"/>
</dbReference>
<gene>
    <name evidence="3" type="ORF">NVV95_01050</name>
</gene>
<dbReference type="InterPro" id="IPR035992">
    <property type="entry name" value="Ricin_B-like_lectins"/>
</dbReference>
<dbReference type="PANTHER" id="PTHR30032">
    <property type="entry name" value="N-ACETYLMURAMOYL-L-ALANINE AMIDASE-RELATED"/>
    <property type="match status" value="1"/>
</dbReference>
<organism evidence="3 4">
    <name type="scientific">Herbiconiux gentiana</name>
    <dbReference type="NCBI Taxonomy" id="2970912"/>
    <lineage>
        <taxon>Bacteria</taxon>
        <taxon>Bacillati</taxon>
        <taxon>Actinomycetota</taxon>
        <taxon>Actinomycetes</taxon>
        <taxon>Micrococcales</taxon>
        <taxon>Microbacteriaceae</taxon>
        <taxon>Herbiconiux</taxon>
    </lineage>
</organism>